<keyword evidence="4" id="KW-0540">Nuclease</keyword>
<evidence type="ECO:0000256" key="8">
    <source>
        <dbReference type="SAM" id="Phobius"/>
    </source>
</evidence>
<reference evidence="11 12" key="1">
    <citation type="journal article" date="2017" name="Nat. Commun.">
        <title>Genome assembly with in vitro proximity ligation data and whole-genome triplication in lettuce.</title>
        <authorList>
            <person name="Reyes-Chin-Wo S."/>
            <person name="Wang Z."/>
            <person name="Yang X."/>
            <person name="Kozik A."/>
            <person name="Arikit S."/>
            <person name="Song C."/>
            <person name="Xia L."/>
            <person name="Froenicke L."/>
            <person name="Lavelle D.O."/>
            <person name="Truco M.J."/>
            <person name="Xia R."/>
            <person name="Zhu S."/>
            <person name="Xu C."/>
            <person name="Xu H."/>
            <person name="Xu X."/>
            <person name="Cox K."/>
            <person name="Korf I."/>
            <person name="Meyers B.C."/>
            <person name="Michelmore R.W."/>
        </authorList>
    </citation>
    <scope>NUCLEOTIDE SEQUENCE [LARGE SCALE GENOMIC DNA]</scope>
    <source>
        <strain evidence="12">cv. Salinas</strain>
        <tissue evidence="11">Seedlings</tissue>
    </source>
</reference>
<organism evidence="11 12">
    <name type="scientific">Lactuca sativa</name>
    <name type="common">Garden lettuce</name>
    <dbReference type="NCBI Taxonomy" id="4236"/>
    <lineage>
        <taxon>Eukaryota</taxon>
        <taxon>Viridiplantae</taxon>
        <taxon>Streptophyta</taxon>
        <taxon>Embryophyta</taxon>
        <taxon>Tracheophyta</taxon>
        <taxon>Spermatophyta</taxon>
        <taxon>Magnoliopsida</taxon>
        <taxon>eudicotyledons</taxon>
        <taxon>Gunneridae</taxon>
        <taxon>Pentapetalae</taxon>
        <taxon>asterids</taxon>
        <taxon>campanulids</taxon>
        <taxon>Asterales</taxon>
        <taxon>Asteraceae</taxon>
        <taxon>Cichorioideae</taxon>
        <taxon>Cichorieae</taxon>
        <taxon>Lactucinae</taxon>
        <taxon>Lactuca</taxon>
    </lineage>
</organism>
<keyword evidence="5" id="KW-0479">Metal-binding</keyword>
<dbReference type="AlphaFoldDB" id="A0A9R1WS63"/>
<keyword evidence="6" id="KW-0378">Hydrolase</keyword>
<name>A0A9R1WS63_LACSA</name>
<evidence type="ECO:0000313" key="12">
    <source>
        <dbReference type="Proteomes" id="UP000235145"/>
    </source>
</evidence>
<evidence type="ECO:0008006" key="13">
    <source>
        <dbReference type="Google" id="ProtNLM"/>
    </source>
</evidence>
<comment type="subcellular location">
    <subcellularLocation>
        <location evidence="2">Nucleus</location>
    </subcellularLocation>
</comment>
<dbReference type="PANTHER" id="PTHR22930:SF293">
    <property type="entry name" value="PROTEIN ALP1-LIKE"/>
    <property type="match status" value="1"/>
</dbReference>
<feature type="domain" description="DUF8040" evidence="10">
    <location>
        <begin position="74"/>
        <end position="132"/>
    </location>
</feature>
<proteinExistence type="inferred from homology"/>
<evidence type="ECO:0000256" key="3">
    <source>
        <dbReference type="ARBA" id="ARBA00006958"/>
    </source>
</evidence>
<dbReference type="Proteomes" id="UP000235145">
    <property type="component" value="Unassembled WGS sequence"/>
</dbReference>
<evidence type="ECO:0000259" key="10">
    <source>
        <dbReference type="Pfam" id="PF26138"/>
    </source>
</evidence>
<comment type="similarity">
    <text evidence="3">Belongs to the HARBI1 family.</text>
</comment>
<keyword evidence="12" id="KW-1185">Reference proteome</keyword>
<sequence>MSRPSLTTYNRRQRQNSLILKWWNVVLHIVVLLLLMMFKNHIDKRRVKRIFSNIDRYPILHEIVYESDTVSISQIRMSQMFFKNRNMDIDEQVAMFLHILAHNVKNRVIISRFHRSGETISRHFSRVCNAVIRLHTRLLKRPEPVPNNSTDQRWKWFKNCLGALDGTYIKCLVPAEEKPRYRTRKNDIATNVLGVCSQDMQFIYVLPGWEGSAADVRVLQDALLRPHGLKVPRPGYYLVDAGYTNGEGFLAPYRGQRYHLNEWRHGHQPTTANEFFNMKHSSARNVIERCYGILKGRWGILKDNSYYPIEMKNKIIMTCCLLHNFIRQEMEVDPFDNECHRDEGTGDVGPEDVDNITSVGTSNEWTIFRDNLAESMFASRGAAN</sequence>
<feature type="domain" description="DDE Tnp4" evidence="9">
    <location>
        <begin position="164"/>
        <end position="324"/>
    </location>
</feature>
<gene>
    <name evidence="11" type="ORF">LSAT_V11C100012980</name>
</gene>
<dbReference type="Pfam" id="PF13359">
    <property type="entry name" value="DDE_Tnp_4"/>
    <property type="match status" value="1"/>
</dbReference>
<dbReference type="InterPro" id="IPR045249">
    <property type="entry name" value="HARBI1-like"/>
</dbReference>
<dbReference type="PANTHER" id="PTHR22930">
    <property type="match status" value="1"/>
</dbReference>
<evidence type="ECO:0000259" key="9">
    <source>
        <dbReference type="Pfam" id="PF13359"/>
    </source>
</evidence>
<comment type="cofactor">
    <cofactor evidence="1">
        <name>a divalent metal cation</name>
        <dbReference type="ChEBI" id="CHEBI:60240"/>
    </cofactor>
</comment>
<evidence type="ECO:0000256" key="6">
    <source>
        <dbReference type="ARBA" id="ARBA00022801"/>
    </source>
</evidence>
<dbReference type="InterPro" id="IPR058353">
    <property type="entry name" value="DUF8040"/>
</dbReference>
<protein>
    <recommendedName>
        <fullName evidence="13">DDE Tnp4 domain-containing protein</fullName>
    </recommendedName>
</protein>
<keyword evidence="8" id="KW-0812">Transmembrane</keyword>
<dbReference type="GO" id="GO:0016787">
    <property type="term" value="F:hydrolase activity"/>
    <property type="evidence" value="ECO:0007669"/>
    <property type="project" value="UniProtKB-KW"/>
</dbReference>
<feature type="transmembrane region" description="Helical" evidence="8">
    <location>
        <begin position="20"/>
        <end position="38"/>
    </location>
</feature>
<dbReference type="EMBL" id="NBSK02000001">
    <property type="protein sequence ID" value="KAJ0227741.1"/>
    <property type="molecule type" value="Genomic_DNA"/>
</dbReference>
<keyword evidence="7" id="KW-0539">Nucleus</keyword>
<keyword evidence="8" id="KW-1133">Transmembrane helix</keyword>
<evidence type="ECO:0000256" key="7">
    <source>
        <dbReference type="ARBA" id="ARBA00023242"/>
    </source>
</evidence>
<dbReference type="Pfam" id="PF26138">
    <property type="entry name" value="DUF8040"/>
    <property type="match status" value="1"/>
</dbReference>
<evidence type="ECO:0000256" key="4">
    <source>
        <dbReference type="ARBA" id="ARBA00022722"/>
    </source>
</evidence>
<comment type="caution">
    <text evidence="11">The sequence shown here is derived from an EMBL/GenBank/DDBJ whole genome shotgun (WGS) entry which is preliminary data.</text>
</comment>
<dbReference type="GO" id="GO:0005634">
    <property type="term" value="C:nucleus"/>
    <property type="evidence" value="ECO:0007669"/>
    <property type="project" value="UniProtKB-SubCell"/>
</dbReference>
<dbReference type="InterPro" id="IPR027806">
    <property type="entry name" value="HARBI1_dom"/>
</dbReference>
<dbReference type="GO" id="GO:0004518">
    <property type="term" value="F:nuclease activity"/>
    <property type="evidence" value="ECO:0007669"/>
    <property type="project" value="UniProtKB-KW"/>
</dbReference>
<evidence type="ECO:0000256" key="1">
    <source>
        <dbReference type="ARBA" id="ARBA00001968"/>
    </source>
</evidence>
<dbReference type="GO" id="GO:0046872">
    <property type="term" value="F:metal ion binding"/>
    <property type="evidence" value="ECO:0007669"/>
    <property type="project" value="UniProtKB-KW"/>
</dbReference>
<evidence type="ECO:0000256" key="5">
    <source>
        <dbReference type="ARBA" id="ARBA00022723"/>
    </source>
</evidence>
<evidence type="ECO:0000256" key="2">
    <source>
        <dbReference type="ARBA" id="ARBA00004123"/>
    </source>
</evidence>
<evidence type="ECO:0000313" key="11">
    <source>
        <dbReference type="EMBL" id="KAJ0227741.1"/>
    </source>
</evidence>
<accession>A0A9R1WS63</accession>
<keyword evidence="8" id="KW-0472">Membrane</keyword>